<dbReference type="STRING" id="61819.ENSACIP00000018488"/>
<proteinExistence type="predicted"/>
<dbReference type="GeneTree" id="ENSGT01060000251156"/>
<keyword evidence="2" id="KW-1185">Reference proteome</keyword>
<dbReference type="PANTHER" id="PTHR33244:SF3">
    <property type="entry name" value="PEPTIDASE A2 DOMAIN-CONTAINING PROTEIN"/>
    <property type="match status" value="1"/>
</dbReference>
<evidence type="ECO:0008006" key="3">
    <source>
        <dbReference type="Google" id="ProtNLM"/>
    </source>
</evidence>
<dbReference type="AlphaFoldDB" id="A0A3Q0S9L0"/>
<dbReference type="GO" id="GO:0003676">
    <property type="term" value="F:nucleic acid binding"/>
    <property type="evidence" value="ECO:0007669"/>
    <property type="project" value="InterPro"/>
</dbReference>
<accession>A0A3Q0S9L0</accession>
<protein>
    <recommendedName>
        <fullName evidence="3">Integrase catalytic domain-containing protein</fullName>
    </recommendedName>
</protein>
<evidence type="ECO:0000313" key="2">
    <source>
        <dbReference type="Proteomes" id="UP000261340"/>
    </source>
</evidence>
<dbReference type="Gene3D" id="3.30.420.10">
    <property type="entry name" value="Ribonuclease H-like superfamily/Ribonuclease H"/>
    <property type="match status" value="1"/>
</dbReference>
<dbReference type="InterPro" id="IPR036397">
    <property type="entry name" value="RNaseH_sf"/>
</dbReference>
<evidence type="ECO:0000313" key="1">
    <source>
        <dbReference type="Ensembl" id="ENSACIP00000018488.1"/>
    </source>
</evidence>
<organism evidence="1 2">
    <name type="scientific">Amphilophus citrinellus</name>
    <name type="common">Midas cichlid</name>
    <name type="synonym">Cichlasoma citrinellum</name>
    <dbReference type="NCBI Taxonomy" id="61819"/>
    <lineage>
        <taxon>Eukaryota</taxon>
        <taxon>Metazoa</taxon>
        <taxon>Chordata</taxon>
        <taxon>Craniata</taxon>
        <taxon>Vertebrata</taxon>
        <taxon>Euteleostomi</taxon>
        <taxon>Actinopterygii</taxon>
        <taxon>Neopterygii</taxon>
        <taxon>Teleostei</taxon>
        <taxon>Neoteleostei</taxon>
        <taxon>Acanthomorphata</taxon>
        <taxon>Ovalentaria</taxon>
        <taxon>Cichlomorphae</taxon>
        <taxon>Cichliformes</taxon>
        <taxon>Cichlidae</taxon>
        <taxon>New World cichlids</taxon>
        <taxon>Cichlasomatinae</taxon>
        <taxon>Heroini</taxon>
        <taxon>Amphilophus</taxon>
    </lineage>
</organism>
<reference evidence="1" key="2">
    <citation type="submission" date="2025-09" db="UniProtKB">
        <authorList>
            <consortium name="Ensembl"/>
        </authorList>
    </citation>
    <scope>IDENTIFICATION</scope>
</reference>
<name>A0A3Q0S9L0_AMPCI</name>
<dbReference type="Proteomes" id="UP000261340">
    <property type="component" value="Unplaced"/>
</dbReference>
<sequence length="221" mass="25215">MLLALYFEIERLHNTTTSAVIHKMKGVFARHGIPEKVVSNNGPSHYFKSILSPNQRGWKRSLSCILRVQEHTFDGLKSPAQLLTSCRLRSILPTTAKQLQPQVAHQKTVCHRKEDCQSCQRKQYDKTARPLSTLLLGASVRPAETPRSYHIKTSDGQNFTRNRRHLTAQDNTQILNQQQSEVTTNDVAPREETSAIQPTHTTQVCEQIFYDVTKLNINKQK</sequence>
<dbReference type="Ensembl" id="ENSACIT00000018985.1">
    <property type="protein sequence ID" value="ENSACIP00000018488.1"/>
    <property type="gene ID" value="ENSACIG00000014423.1"/>
</dbReference>
<dbReference type="PANTHER" id="PTHR33244">
    <property type="entry name" value="INTEGRASE CATALYTIC DOMAIN-CONTAINING PROTEIN-RELATED"/>
    <property type="match status" value="1"/>
</dbReference>
<reference evidence="1" key="1">
    <citation type="submission" date="2025-08" db="UniProtKB">
        <authorList>
            <consortium name="Ensembl"/>
        </authorList>
    </citation>
    <scope>IDENTIFICATION</scope>
</reference>